<feature type="domain" description="HPt" evidence="15">
    <location>
        <begin position="1"/>
        <end position="104"/>
    </location>
</feature>
<dbReference type="CDD" id="cd00088">
    <property type="entry name" value="HPT"/>
    <property type="match status" value="1"/>
</dbReference>
<dbReference type="SMART" id="SM01231">
    <property type="entry name" value="H-kinase_dim"/>
    <property type="match status" value="1"/>
</dbReference>
<sequence>MDDTATYRELFFEETDEYLQTLNDCVLELEQNPNDKSTIEEIFRAAHTLKGMAATMGYNTMTELTHSMENVFELFRNGTLEVNSQIITTIFDCLDMLSEIVEDLREEKYLEYDISHLLKELSNISNKEEKKQETQENPKDGENNIDIEETDIMIIERAREKDYKAFNITVKLVDYCVLKGARAYLIVNKLEQQGDIIKTNPSPEKLEIGEFKDTFQLIYLSKEDMERVKELVENNAEIEKVSIEEINIEQSIEEQEAIEEVEKTQSNMEQNAETKSNKKTEQKTEERHGSHHMNQSIRVDINRLDSFMNLVSELVIYRTRLEDLSSKYTTTEINEPLEHVARITSELQDLVLKIRMEPVSVVLNRFPRMIRDLSKELDKEIQLVIEGEETELDRTVISELGEPLVHLLRNAAGHGIEHVDERLALGKDKVGLIKLTAYQEGDKVVISLSDDGKGLDPQVIKASAERKGISTEGMSNRDLIQLIFNPGFSTAKEVTNVSGRGVGMDVVKQKIASLGGSIDVISEVNKGTTFIIKLPLTLSIIQALMVNVGQETFALPLGIIETVVKVNEGEIFRSHKNEVYIYREKAIPIIRVSDKLSIESKGDNEHLIIILLGDQHYGLLVDGLIGQQEIVIKKLSGLLAQMKEYIGATILGNGDITLILDVGNLCTTGKGDNVE</sequence>
<evidence type="ECO:0000256" key="6">
    <source>
        <dbReference type="ARBA" id="ARBA00022679"/>
    </source>
</evidence>
<accession>A0A926F1S4</accession>
<dbReference type="GO" id="GO:0005737">
    <property type="term" value="C:cytoplasm"/>
    <property type="evidence" value="ECO:0007669"/>
    <property type="project" value="InterPro"/>
</dbReference>
<dbReference type="InterPro" id="IPR051315">
    <property type="entry name" value="Bact_Chemotaxis_CheA"/>
</dbReference>
<dbReference type="Proteomes" id="UP000601522">
    <property type="component" value="Unassembled WGS sequence"/>
</dbReference>
<dbReference type="Pfam" id="PF07194">
    <property type="entry name" value="P2"/>
    <property type="match status" value="1"/>
</dbReference>
<name>A0A926F1S4_9FIRM</name>
<comment type="catalytic activity">
    <reaction evidence="1">
        <text>ATP + protein L-histidine = ADP + protein N-phospho-L-histidine.</text>
        <dbReference type="EC" id="2.7.13.3"/>
    </reaction>
</comment>
<dbReference type="InterPro" id="IPR036641">
    <property type="entry name" value="HPT_dom_sf"/>
</dbReference>
<dbReference type="Pfam" id="PF02518">
    <property type="entry name" value="HATPase_c"/>
    <property type="match status" value="1"/>
</dbReference>
<dbReference type="CDD" id="cd16916">
    <property type="entry name" value="HATPase_CheA-like"/>
    <property type="match status" value="1"/>
</dbReference>
<dbReference type="Gene3D" id="3.30.565.10">
    <property type="entry name" value="Histidine kinase-like ATPase, C-terminal domain"/>
    <property type="match status" value="1"/>
</dbReference>
<dbReference type="Pfam" id="PF01584">
    <property type="entry name" value="CheW"/>
    <property type="match status" value="1"/>
</dbReference>
<dbReference type="AlphaFoldDB" id="A0A926F1S4"/>
<dbReference type="PROSITE" id="PS50109">
    <property type="entry name" value="HIS_KIN"/>
    <property type="match status" value="1"/>
</dbReference>
<evidence type="ECO:0000256" key="8">
    <source>
        <dbReference type="ARBA" id="ARBA00022777"/>
    </source>
</evidence>
<evidence type="ECO:0000256" key="9">
    <source>
        <dbReference type="ARBA" id="ARBA00022840"/>
    </source>
</evidence>
<feature type="domain" description="CheW-like" evidence="14">
    <location>
        <begin position="540"/>
        <end position="671"/>
    </location>
</feature>
<feature type="region of interest" description="Disordered" evidence="12">
    <location>
        <begin position="126"/>
        <end position="145"/>
    </location>
</feature>
<dbReference type="SUPFAM" id="SSF55874">
    <property type="entry name" value="ATPase domain of HSP90 chaperone/DNA topoisomerase II/histidine kinase"/>
    <property type="match status" value="1"/>
</dbReference>
<dbReference type="PRINTS" id="PR00344">
    <property type="entry name" value="BCTRLSENSOR"/>
</dbReference>
<dbReference type="SMART" id="SM00073">
    <property type="entry name" value="HPT"/>
    <property type="match status" value="1"/>
</dbReference>
<dbReference type="SUPFAM" id="SSF55052">
    <property type="entry name" value="CheY-binding domain of CheA"/>
    <property type="match status" value="1"/>
</dbReference>
<evidence type="ECO:0000256" key="10">
    <source>
        <dbReference type="ARBA" id="ARBA00023012"/>
    </source>
</evidence>
<evidence type="ECO:0000256" key="12">
    <source>
        <dbReference type="SAM" id="MobiDB-lite"/>
    </source>
</evidence>
<dbReference type="SUPFAM" id="SSF50341">
    <property type="entry name" value="CheW-like"/>
    <property type="match status" value="1"/>
</dbReference>
<dbReference type="PROSITE" id="PS50894">
    <property type="entry name" value="HPT"/>
    <property type="match status" value="1"/>
</dbReference>
<dbReference type="InterPro" id="IPR036061">
    <property type="entry name" value="CheW-like_dom_sf"/>
</dbReference>
<evidence type="ECO:0000256" key="2">
    <source>
        <dbReference type="ARBA" id="ARBA00012438"/>
    </source>
</evidence>
<comment type="caution">
    <text evidence="16">The sequence shown here is derived from an EMBL/GenBank/DDBJ whole genome shotgun (WGS) entry which is preliminary data.</text>
</comment>
<dbReference type="PANTHER" id="PTHR43395">
    <property type="entry name" value="SENSOR HISTIDINE KINASE CHEA"/>
    <property type="match status" value="1"/>
</dbReference>
<dbReference type="PROSITE" id="PS50851">
    <property type="entry name" value="CHEW"/>
    <property type="match status" value="1"/>
</dbReference>
<dbReference type="InterPro" id="IPR004105">
    <property type="entry name" value="CheA-like_dim"/>
</dbReference>
<evidence type="ECO:0000256" key="3">
    <source>
        <dbReference type="ARBA" id="ARBA00021495"/>
    </source>
</evidence>
<dbReference type="InterPro" id="IPR008207">
    <property type="entry name" value="Sig_transdc_His_kin_Hpt_dom"/>
</dbReference>
<evidence type="ECO:0000313" key="17">
    <source>
        <dbReference type="Proteomes" id="UP000601522"/>
    </source>
</evidence>
<dbReference type="InterPro" id="IPR036890">
    <property type="entry name" value="HATPase_C_sf"/>
</dbReference>
<dbReference type="SUPFAM" id="SSF47226">
    <property type="entry name" value="Histidine-containing phosphotransfer domain, HPT domain"/>
    <property type="match status" value="1"/>
</dbReference>
<dbReference type="EC" id="2.7.13.3" evidence="2"/>
<dbReference type="InterPro" id="IPR037052">
    <property type="entry name" value="CheA-like_P2_sf"/>
</dbReference>
<feature type="compositionally biased region" description="Basic and acidic residues" evidence="12">
    <location>
        <begin position="275"/>
        <end position="288"/>
    </location>
</feature>
<dbReference type="SMART" id="SM00260">
    <property type="entry name" value="CheW"/>
    <property type="match status" value="1"/>
</dbReference>
<feature type="domain" description="Histidine kinase" evidence="13">
    <location>
        <begin position="292"/>
        <end position="538"/>
    </location>
</feature>
<evidence type="ECO:0000313" key="16">
    <source>
        <dbReference type="EMBL" id="MBC8590334.1"/>
    </source>
</evidence>
<evidence type="ECO:0000256" key="11">
    <source>
        <dbReference type="PROSITE-ProRule" id="PRU00110"/>
    </source>
</evidence>
<feature type="compositionally biased region" description="Basic and acidic residues" evidence="12">
    <location>
        <begin position="126"/>
        <end position="142"/>
    </location>
</feature>
<dbReference type="InterPro" id="IPR036097">
    <property type="entry name" value="HisK_dim/P_sf"/>
</dbReference>
<keyword evidence="7" id="KW-0547">Nucleotide-binding</keyword>
<keyword evidence="17" id="KW-1185">Reference proteome</keyword>
<dbReference type="InterPro" id="IPR004358">
    <property type="entry name" value="Sig_transdc_His_kin-like_C"/>
</dbReference>
<evidence type="ECO:0000259" key="15">
    <source>
        <dbReference type="PROSITE" id="PS50894"/>
    </source>
</evidence>
<feature type="region of interest" description="Disordered" evidence="12">
    <location>
        <begin position="260"/>
        <end position="293"/>
    </location>
</feature>
<dbReference type="InterPro" id="IPR005467">
    <property type="entry name" value="His_kinase_dom"/>
</dbReference>
<evidence type="ECO:0000256" key="1">
    <source>
        <dbReference type="ARBA" id="ARBA00000085"/>
    </source>
</evidence>
<feature type="modified residue" description="Phosphohistidine" evidence="11">
    <location>
        <position position="47"/>
    </location>
</feature>
<dbReference type="EMBL" id="JACRTK010000001">
    <property type="protein sequence ID" value="MBC8590334.1"/>
    <property type="molecule type" value="Genomic_DNA"/>
</dbReference>
<dbReference type="InterPro" id="IPR003594">
    <property type="entry name" value="HATPase_dom"/>
</dbReference>
<dbReference type="Gene3D" id="1.20.120.160">
    <property type="entry name" value="HPT domain"/>
    <property type="match status" value="1"/>
</dbReference>
<dbReference type="InterPro" id="IPR035891">
    <property type="entry name" value="CheY-binding_CheA"/>
</dbReference>
<keyword evidence="6" id="KW-0808">Transferase</keyword>
<evidence type="ECO:0000256" key="7">
    <source>
        <dbReference type="ARBA" id="ARBA00022741"/>
    </source>
</evidence>
<gene>
    <name evidence="16" type="ORF">H8689_04150</name>
</gene>
<dbReference type="FunFam" id="3.30.565.10:FF:000016">
    <property type="entry name" value="Chemotaxis protein CheA, putative"/>
    <property type="match status" value="1"/>
</dbReference>
<dbReference type="InterPro" id="IPR002545">
    <property type="entry name" value="CheW-lke_dom"/>
</dbReference>
<evidence type="ECO:0000256" key="4">
    <source>
        <dbReference type="ARBA" id="ARBA00022500"/>
    </source>
</evidence>
<keyword evidence="4" id="KW-0145">Chemotaxis</keyword>
<evidence type="ECO:0000259" key="13">
    <source>
        <dbReference type="PROSITE" id="PS50109"/>
    </source>
</evidence>
<dbReference type="Gene3D" id="2.30.30.40">
    <property type="entry name" value="SH3 Domains"/>
    <property type="match status" value="1"/>
</dbReference>
<dbReference type="Pfam" id="PF02895">
    <property type="entry name" value="H-kinase_dim"/>
    <property type="match status" value="1"/>
</dbReference>
<evidence type="ECO:0000259" key="14">
    <source>
        <dbReference type="PROSITE" id="PS50851"/>
    </source>
</evidence>
<dbReference type="GO" id="GO:0005524">
    <property type="term" value="F:ATP binding"/>
    <property type="evidence" value="ECO:0007669"/>
    <property type="project" value="UniProtKB-KW"/>
</dbReference>
<dbReference type="SMART" id="SM00387">
    <property type="entry name" value="HATPase_c"/>
    <property type="match status" value="1"/>
</dbReference>
<proteinExistence type="predicted"/>
<reference evidence="16 17" key="1">
    <citation type="submission" date="2020-08" db="EMBL/GenBank/DDBJ databases">
        <title>Genome public.</title>
        <authorList>
            <person name="Liu C."/>
            <person name="Sun Q."/>
        </authorList>
    </citation>
    <scope>NUCLEOTIDE SEQUENCE [LARGE SCALE GENOMIC DNA]</scope>
    <source>
        <strain evidence="16 17">NSJ-26</strain>
    </source>
</reference>
<keyword evidence="8" id="KW-0418">Kinase</keyword>
<dbReference type="GO" id="GO:0000155">
    <property type="term" value="F:phosphorelay sensor kinase activity"/>
    <property type="evidence" value="ECO:0007669"/>
    <property type="project" value="InterPro"/>
</dbReference>
<keyword evidence="9" id="KW-0067">ATP-binding</keyword>
<dbReference type="InterPro" id="IPR010808">
    <property type="entry name" value="CheA_P2-bd"/>
</dbReference>
<dbReference type="Gene3D" id="3.30.70.1110">
    <property type="entry name" value="Histidine kinase CheA-like, P2 response regulator-binding domain"/>
    <property type="match status" value="1"/>
</dbReference>
<dbReference type="GO" id="GO:0006935">
    <property type="term" value="P:chemotaxis"/>
    <property type="evidence" value="ECO:0007669"/>
    <property type="project" value="UniProtKB-KW"/>
</dbReference>
<dbReference type="Pfam" id="PF01627">
    <property type="entry name" value="Hpt"/>
    <property type="match status" value="1"/>
</dbReference>
<protein>
    <recommendedName>
        <fullName evidence="3">Chemotaxis protein CheA</fullName>
        <ecNumber evidence="2">2.7.13.3</ecNumber>
    </recommendedName>
</protein>
<evidence type="ECO:0000256" key="5">
    <source>
        <dbReference type="ARBA" id="ARBA00022553"/>
    </source>
</evidence>
<dbReference type="SUPFAM" id="SSF47384">
    <property type="entry name" value="Homodimeric domain of signal transducing histidine kinase"/>
    <property type="match status" value="1"/>
</dbReference>
<keyword evidence="5 11" id="KW-0597">Phosphoprotein</keyword>
<keyword evidence="10" id="KW-0902">Two-component regulatory system</keyword>
<dbReference type="RefSeq" id="WP_249323151.1">
    <property type="nucleotide sequence ID" value="NZ_JACRTK010000001.1"/>
</dbReference>
<dbReference type="PANTHER" id="PTHR43395:SF1">
    <property type="entry name" value="CHEMOTAXIS PROTEIN CHEA"/>
    <property type="match status" value="1"/>
</dbReference>
<dbReference type="InterPro" id="IPR037006">
    <property type="entry name" value="CheA-like_homodim_sf"/>
</dbReference>
<feature type="compositionally biased region" description="Polar residues" evidence="12">
    <location>
        <begin position="264"/>
        <end position="274"/>
    </location>
</feature>
<organism evidence="16 17">
    <name type="scientific">Wansuia hejianensis</name>
    <dbReference type="NCBI Taxonomy" id="2763667"/>
    <lineage>
        <taxon>Bacteria</taxon>
        <taxon>Bacillati</taxon>
        <taxon>Bacillota</taxon>
        <taxon>Clostridia</taxon>
        <taxon>Lachnospirales</taxon>
        <taxon>Lachnospiraceae</taxon>
        <taxon>Wansuia</taxon>
    </lineage>
</organism>
<dbReference type="Gene3D" id="1.10.287.560">
    <property type="entry name" value="Histidine kinase CheA-like, homodimeric domain"/>
    <property type="match status" value="1"/>
</dbReference>